<dbReference type="EMBL" id="WMEQ01000016">
    <property type="protein sequence ID" value="MYL35344.1"/>
    <property type="molecule type" value="Genomic_DNA"/>
</dbReference>
<keyword evidence="2" id="KW-0285">Flavoprotein</keyword>
<reference evidence="6 7" key="1">
    <citation type="submission" date="2019-11" db="EMBL/GenBank/DDBJ databases">
        <title>Genome sequences of 17 halophilic strains isolated from different environments.</title>
        <authorList>
            <person name="Furrow R.E."/>
        </authorList>
    </citation>
    <scope>NUCLEOTIDE SEQUENCE [LARGE SCALE GENOMIC DNA]</scope>
    <source>
        <strain evidence="6 7">22514_16_FS</strain>
    </source>
</reference>
<comment type="cofactor">
    <cofactor evidence="1">
        <name>FAD</name>
        <dbReference type="ChEBI" id="CHEBI:57692"/>
    </cofactor>
</comment>
<protein>
    <submittedName>
        <fullName evidence="6">Flavodoxin family protein</fullName>
    </submittedName>
</protein>
<dbReference type="SUPFAM" id="SSF52218">
    <property type="entry name" value="Flavoproteins"/>
    <property type="match status" value="1"/>
</dbReference>
<dbReference type="Pfam" id="PF02525">
    <property type="entry name" value="Flavodoxin_2"/>
    <property type="match status" value="1"/>
</dbReference>
<sequence length="185" mass="21666">MENILVLNGHEYYKHSRGELNGILFQYIVEKLSNHYHVDTTVLQDGFDKEEEQRKVKWADYIIYQTPIYNYSVPALFKKYLDITHEHGVYFTGKTDKYGIGGGKLTGKKYMFSTTWNAPSSAFHNKDLFFEGRGVDDVLFHLYLSHKYAGLQKLPTFSCFDVKKKPDVEAYLRDLNSHLSHYFKL</sequence>
<evidence type="ECO:0000256" key="2">
    <source>
        <dbReference type="ARBA" id="ARBA00022630"/>
    </source>
</evidence>
<dbReference type="InterPro" id="IPR029039">
    <property type="entry name" value="Flavoprotein-like_sf"/>
</dbReference>
<comment type="caution">
    <text evidence="6">The sequence shown here is derived from an EMBL/GenBank/DDBJ whole genome shotgun (WGS) entry which is preliminary data.</text>
</comment>
<dbReference type="Proteomes" id="UP000468638">
    <property type="component" value="Unassembled WGS sequence"/>
</dbReference>
<dbReference type="AlphaFoldDB" id="A0A6I5A4U5"/>
<name>A0A6I5A4U5_9BACI</name>
<evidence type="ECO:0000256" key="3">
    <source>
        <dbReference type="ARBA" id="ARBA00022827"/>
    </source>
</evidence>
<feature type="domain" description="Flavodoxin-like fold" evidence="5">
    <location>
        <begin position="3"/>
        <end position="178"/>
    </location>
</feature>
<evidence type="ECO:0000313" key="6">
    <source>
        <dbReference type="EMBL" id="MYL35344.1"/>
    </source>
</evidence>
<comment type="similarity">
    <text evidence="4">Belongs to the oxidoreductase MdaB family.</text>
</comment>
<dbReference type="InterPro" id="IPR052397">
    <property type="entry name" value="NADPH-QR_MdaB"/>
</dbReference>
<dbReference type="Gene3D" id="3.40.50.360">
    <property type="match status" value="1"/>
</dbReference>
<evidence type="ECO:0000259" key="5">
    <source>
        <dbReference type="Pfam" id="PF02525"/>
    </source>
</evidence>
<evidence type="ECO:0000256" key="4">
    <source>
        <dbReference type="ARBA" id="ARBA00037981"/>
    </source>
</evidence>
<proteinExistence type="inferred from homology"/>
<dbReference type="RefSeq" id="WP_160847151.1">
    <property type="nucleotide sequence ID" value="NZ_WMEQ01000016.1"/>
</dbReference>
<evidence type="ECO:0000256" key="1">
    <source>
        <dbReference type="ARBA" id="ARBA00001974"/>
    </source>
</evidence>
<dbReference type="PANTHER" id="PTHR46305">
    <property type="match status" value="1"/>
</dbReference>
<accession>A0A6I5A4U5</accession>
<gene>
    <name evidence="6" type="ORF">GLW05_17335</name>
</gene>
<organism evidence="6 7">
    <name type="scientific">Pontibacillus yanchengensis</name>
    <dbReference type="NCBI Taxonomy" id="462910"/>
    <lineage>
        <taxon>Bacteria</taxon>
        <taxon>Bacillati</taxon>
        <taxon>Bacillota</taxon>
        <taxon>Bacilli</taxon>
        <taxon>Bacillales</taxon>
        <taxon>Bacillaceae</taxon>
        <taxon>Pontibacillus</taxon>
    </lineage>
</organism>
<dbReference type="OrthoDB" id="9798454at2"/>
<dbReference type="InterPro" id="IPR003680">
    <property type="entry name" value="Flavodoxin_fold"/>
</dbReference>
<evidence type="ECO:0000313" key="7">
    <source>
        <dbReference type="Proteomes" id="UP000468638"/>
    </source>
</evidence>
<keyword evidence="3" id="KW-0274">FAD</keyword>
<dbReference type="PANTHER" id="PTHR46305:SF3">
    <property type="entry name" value="NADPH:QUINONE OXIDOREDUCTASE MDAB"/>
    <property type="match status" value="1"/>
</dbReference>